<sequence length="73" mass="7770">MEFCKDVFAARVRSKRAEVDLSQDALAEKAGVSADTVVKYEGGLRVPGSDTLVKLAQALGTTPDYLLGWPSAV</sequence>
<organism evidence="3 4">
    <name type="scientific">Eggerthella guodeyinii</name>
    <dbReference type="NCBI Taxonomy" id="2690837"/>
    <lineage>
        <taxon>Bacteria</taxon>
        <taxon>Bacillati</taxon>
        <taxon>Actinomycetota</taxon>
        <taxon>Coriobacteriia</taxon>
        <taxon>Eggerthellales</taxon>
        <taxon>Eggerthellaceae</taxon>
        <taxon>Eggerthella</taxon>
    </lineage>
</organism>
<comment type="caution">
    <text evidence="3">The sequence shown here is derived from an EMBL/GenBank/DDBJ whole genome shotgun (WGS) entry which is preliminary data.</text>
</comment>
<dbReference type="RefSeq" id="WP_154333095.1">
    <property type="nucleotide sequence ID" value="NZ_VTFY01000004.1"/>
</dbReference>
<evidence type="ECO:0000313" key="4">
    <source>
        <dbReference type="Proteomes" id="UP000438093"/>
    </source>
</evidence>
<dbReference type="GO" id="GO:0003677">
    <property type="term" value="F:DNA binding"/>
    <property type="evidence" value="ECO:0007669"/>
    <property type="project" value="UniProtKB-KW"/>
</dbReference>
<keyword evidence="1" id="KW-0238">DNA-binding</keyword>
<dbReference type="CDD" id="cd00093">
    <property type="entry name" value="HTH_XRE"/>
    <property type="match status" value="1"/>
</dbReference>
<dbReference type="Gene3D" id="1.10.260.40">
    <property type="entry name" value="lambda repressor-like DNA-binding domains"/>
    <property type="match status" value="1"/>
</dbReference>
<dbReference type="PROSITE" id="PS50943">
    <property type="entry name" value="HTH_CROC1"/>
    <property type="match status" value="1"/>
</dbReference>
<feature type="domain" description="HTH cro/C1-type" evidence="2">
    <location>
        <begin position="12"/>
        <end position="66"/>
    </location>
</feature>
<protein>
    <submittedName>
        <fullName evidence="3">Helix-turn-helix domain-containing protein</fullName>
    </submittedName>
</protein>
<dbReference type="Proteomes" id="UP000438093">
    <property type="component" value="Unassembled WGS sequence"/>
</dbReference>
<keyword evidence="4" id="KW-1185">Reference proteome</keyword>
<dbReference type="Pfam" id="PF01381">
    <property type="entry name" value="HTH_3"/>
    <property type="match status" value="1"/>
</dbReference>
<reference evidence="4" key="1">
    <citation type="submission" date="2019-08" db="EMBL/GenBank/DDBJ databases">
        <title>Arthrobacter sp. nov., isolated from plateau pika and Tibetan wild ass.</title>
        <authorList>
            <person name="Ge Y."/>
        </authorList>
    </citation>
    <scope>NUCLEOTIDE SEQUENCE [LARGE SCALE GENOMIC DNA]</scope>
    <source>
        <strain evidence="4">HF-4214</strain>
    </source>
</reference>
<dbReference type="InterPro" id="IPR010982">
    <property type="entry name" value="Lambda_DNA-bd_dom_sf"/>
</dbReference>
<dbReference type="InterPro" id="IPR001387">
    <property type="entry name" value="Cro/C1-type_HTH"/>
</dbReference>
<name>A0A6N7RLU7_9ACTN</name>
<evidence type="ECO:0000313" key="3">
    <source>
        <dbReference type="EMBL" id="MRX82226.1"/>
    </source>
</evidence>
<dbReference type="PANTHER" id="PTHR46558">
    <property type="entry name" value="TRACRIPTIONAL REGULATORY PROTEIN-RELATED-RELATED"/>
    <property type="match status" value="1"/>
</dbReference>
<evidence type="ECO:0000259" key="2">
    <source>
        <dbReference type="PROSITE" id="PS50943"/>
    </source>
</evidence>
<accession>A0A6N7RLU7</accession>
<dbReference type="SMART" id="SM00530">
    <property type="entry name" value="HTH_XRE"/>
    <property type="match status" value="1"/>
</dbReference>
<dbReference type="EMBL" id="VTFY01000004">
    <property type="protein sequence ID" value="MRX82226.1"/>
    <property type="molecule type" value="Genomic_DNA"/>
</dbReference>
<dbReference type="SUPFAM" id="SSF47413">
    <property type="entry name" value="lambda repressor-like DNA-binding domains"/>
    <property type="match status" value="1"/>
</dbReference>
<evidence type="ECO:0000256" key="1">
    <source>
        <dbReference type="ARBA" id="ARBA00023125"/>
    </source>
</evidence>
<dbReference type="PANTHER" id="PTHR46558:SF4">
    <property type="entry name" value="DNA-BIDING PHAGE PROTEIN"/>
    <property type="match status" value="1"/>
</dbReference>
<proteinExistence type="predicted"/>
<gene>
    <name evidence="3" type="ORF">GJG86_06935</name>
</gene>
<dbReference type="AlphaFoldDB" id="A0A6N7RLU7"/>